<proteinExistence type="inferred from homology"/>
<dbReference type="InterPro" id="IPR011701">
    <property type="entry name" value="MFS"/>
</dbReference>
<dbReference type="VEuPathDB" id="FungiDB:G647_07167"/>
<dbReference type="Proteomes" id="UP000094526">
    <property type="component" value="Unassembled WGS sequence"/>
</dbReference>
<evidence type="ECO:0000256" key="4">
    <source>
        <dbReference type="ARBA" id="ARBA00022692"/>
    </source>
</evidence>
<evidence type="ECO:0000256" key="3">
    <source>
        <dbReference type="ARBA" id="ARBA00022448"/>
    </source>
</evidence>
<feature type="transmembrane region" description="Helical" evidence="8">
    <location>
        <begin position="98"/>
        <end position="118"/>
    </location>
</feature>
<dbReference type="SUPFAM" id="SSF103473">
    <property type="entry name" value="MFS general substrate transporter"/>
    <property type="match status" value="1"/>
</dbReference>
<feature type="transmembrane region" description="Helical" evidence="8">
    <location>
        <begin position="225"/>
        <end position="245"/>
    </location>
</feature>
<feature type="transmembrane region" description="Helical" evidence="8">
    <location>
        <begin position="383"/>
        <end position="400"/>
    </location>
</feature>
<comment type="similarity">
    <text evidence="2">Belongs to the major facilitator superfamily.</text>
</comment>
<feature type="domain" description="Major facilitator superfamily (MFS) profile" evidence="9">
    <location>
        <begin position="65"/>
        <end position="496"/>
    </location>
</feature>
<feature type="compositionally biased region" description="Low complexity" evidence="7">
    <location>
        <begin position="1"/>
        <end position="12"/>
    </location>
</feature>
<feature type="transmembrane region" description="Helical" evidence="8">
    <location>
        <begin position="192"/>
        <end position="213"/>
    </location>
</feature>
<feature type="compositionally biased region" description="Low complexity" evidence="7">
    <location>
        <begin position="262"/>
        <end position="272"/>
    </location>
</feature>
<dbReference type="PROSITE" id="PS50850">
    <property type="entry name" value="MFS"/>
    <property type="match status" value="1"/>
</dbReference>
<dbReference type="Pfam" id="PF07690">
    <property type="entry name" value="MFS_1"/>
    <property type="match status" value="1"/>
</dbReference>
<feature type="region of interest" description="Disordered" evidence="7">
    <location>
        <begin position="256"/>
        <end position="279"/>
    </location>
</feature>
<dbReference type="VEuPathDB" id="FungiDB:CLCR_05778"/>
<evidence type="ECO:0000313" key="11">
    <source>
        <dbReference type="Proteomes" id="UP000094526"/>
    </source>
</evidence>
<evidence type="ECO:0000256" key="2">
    <source>
        <dbReference type="ARBA" id="ARBA00008335"/>
    </source>
</evidence>
<dbReference type="AlphaFoldDB" id="A0A1C1C7H3"/>
<evidence type="ECO:0000256" key="1">
    <source>
        <dbReference type="ARBA" id="ARBA00004127"/>
    </source>
</evidence>
<keyword evidence="5 8" id="KW-1133">Transmembrane helix</keyword>
<feature type="transmembrane region" description="Helical" evidence="8">
    <location>
        <begin position="152"/>
        <end position="171"/>
    </location>
</feature>
<dbReference type="FunFam" id="1.20.1250.20:FF:000308">
    <property type="entry name" value="MFS efflux transporter"/>
    <property type="match status" value="1"/>
</dbReference>
<evidence type="ECO:0000256" key="6">
    <source>
        <dbReference type="ARBA" id="ARBA00023136"/>
    </source>
</evidence>
<comment type="caution">
    <text evidence="10">The sequence shown here is derived from an EMBL/GenBank/DDBJ whole genome shotgun (WGS) entry which is preliminary data.</text>
</comment>
<dbReference type="OrthoDB" id="413079at2759"/>
<keyword evidence="6 8" id="KW-0472">Membrane</keyword>
<dbReference type="Gene3D" id="1.20.1250.20">
    <property type="entry name" value="MFS general substrate transporter like domains"/>
    <property type="match status" value="2"/>
</dbReference>
<gene>
    <name evidence="10" type="ORF">CLCR_05778</name>
</gene>
<dbReference type="GO" id="GO:0022857">
    <property type="term" value="F:transmembrane transporter activity"/>
    <property type="evidence" value="ECO:0007669"/>
    <property type="project" value="InterPro"/>
</dbReference>
<evidence type="ECO:0000313" key="10">
    <source>
        <dbReference type="EMBL" id="OCT44485.1"/>
    </source>
</evidence>
<reference evidence="11" key="1">
    <citation type="submission" date="2015-07" db="EMBL/GenBank/DDBJ databases">
        <authorList>
            <person name="Teixeira M.M."/>
            <person name="Souza R.C."/>
            <person name="Almeida L.G."/>
            <person name="Vicente V.A."/>
            <person name="de Hoog S."/>
            <person name="Bocca A.L."/>
            <person name="de Almeida S.R."/>
            <person name="Vasconcelos A.T."/>
            <person name="Felipe M.S."/>
        </authorList>
    </citation>
    <scope>NUCLEOTIDE SEQUENCE [LARGE SCALE GENOMIC DNA]</scope>
    <source>
        <strain evidence="11">KSF</strain>
    </source>
</reference>
<sequence length="498" mass="53287">MRINNSSSGGSSTVVLEMPSRSQQPNNSEKDVPVYEDVSAGALPSPTTATPQLQKWNSPRINLWRCLATFYSFIILGANDAAYGALIPYLETYYHVNYTIISLVFLSPIVGYTMSALLNNHIHTVYGQRGVAILMSVSHVCAYTAISVHPPYPVLVIVFILAGFGNGLGDSGWAELRDRNAWIGDMANANEVLGFLHGFYGLGAALSPLIATTLVTKADWHWYEFYYLMVGAAVLEVILLVGTFWKADAQAYHAEHPRTADTDSSGSSTPTGIEATSNGEGAAKKQGLLGKLSPFGKRGKGKSKTAEAVKNKVTILASVFLLIYVGIEVSIGGWIVTFMLRVRKGKPFASGLTSMGFWLGITVGRLVLGFVTARLFKSEKHAVATYLVCSVALQLLFWLIPNFVVSAVMVGFLGFFLAPLFPAAVVALTKLLPKRLHVAAVGFAAAFGASGACVLPFAVGAIANAAGVKVLQPIILAALVLCLGVWLLIPTLPKQRMA</sequence>
<dbReference type="eggNOG" id="ENOG502QQA7">
    <property type="taxonomic scope" value="Eukaryota"/>
</dbReference>
<keyword evidence="3" id="KW-0813">Transport</keyword>
<dbReference type="InterPro" id="IPR051788">
    <property type="entry name" value="MFS_Transporter"/>
</dbReference>
<feature type="transmembrane region" description="Helical" evidence="8">
    <location>
        <begin position="406"/>
        <end position="428"/>
    </location>
</feature>
<evidence type="ECO:0000256" key="7">
    <source>
        <dbReference type="SAM" id="MobiDB-lite"/>
    </source>
</evidence>
<dbReference type="GO" id="GO:0016020">
    <property type="term" value="C:membrane"/>
    <property type="evidence" value="ECO:0007669"/>
    <property type="project" value="TreeGrafter"/>
</dbReference>
<dbReference type="InterPro" id="IPR020846">
    <property type="entry name" value="MFS_dom"/>
</dbReference>
<evidence type="ECO:0000259" key="9">
    <source>
        <dbReference type="PROSITE" id="PS50850"/>
    </source>
</evidence>
<feature type="transmembrane region" description="Helical" evidence="8">
    <location>
        <begin position="130"/>
        <end position="146"/>
    </location>
</feature>
<dbReference type="InterPro" id="IPR036259">
    <property type="entry name" value="MFS_trans_sf"/>
</dbReference>
<feature type="transmembrane region" description="Helical" evidence="8">
    <location>
        <begin position="63"/>
        <end position="86"/>
    </location>
</feature>
<protein>
    <submittedName>
        <fullName evidence="10">Putative MFS transporter</fullName>
    </submittedName>
</protein>
<accession>A0A1C1C7H3</accession>
<name>A0A1C1C7H3_9EURO</name>
<dbReference type="GO" id="GO:0012505">
    <property type="term" value="C:endomembrane system"/>
    <property type="evidence" value="ECO:0007669"/>
    <property type="project" value="UniProtKB-SubCell"/>
</dbReference>
<dbReference type="PANTHER" id="PTHR23514:SF3">
    <property type="entry name" value="BYPASS OF STOP CODON PROTEIN 6"/>
    <property type="match status" value="1"/>
</dbReference>
<feature type="region of interest" description="Disordered" evidence="7">
    <location>
        <begin position="1"/>
        <end position="31"/>
    </location>
</feature>
<feature type="transmembrane region" description="Helical" evidence="8">
    <location>
        <begin position="356"/>
        <end position="376"/>
    </location>
</feature>
<dbReference type="PANTHER" id="PTHR23514">
    <property type="entry name" value="BYPASS OF STOP CODON PROTEIN 6"/>
    <property type="match status" value="1"/>
</dbReference>
<dbReference type="EMBL" id="LGRB01000020">
    <property type="protein sequence ID" value="OCT44485.1"/>
    <property type="molecule type" value="Genomic_DNA"/>
</dbReference>
<dbReference type="FunFam" id="1.20.1250.20:FF:000286">
    <property type="entry name" value="MFS efflux transporter"/>
    <property type="match status" value="1"/>
</dbReference>
<comment type="subcellular location">
    <subcellularLocation>
        <location evidence="1">Endomembrane system</location>
        <topology evidence="1">Multi-pass membrane protein</topology>
    </subcellularLocation>
</comment>
<keyword evidence="11" id="KW-1185">Reference proteome</keyword>
<keyword evidence="4 8" id="KW-0812">Transmembrane</keyword>
<evidence type="ECO:0000256" key="5">
    <source>
        <dbReference type="ARBA" id="ARBA00022989"/>
    </source>
</evidence>
<feature type="transmembrane region" description="Helical" evidence="8">
    <location>
        <begin position="440"/>
        <end position="464"/>
    </location>
</feature>
<feature type="transmembrane region" description="Helical" evidence="8">
    <location>
        <begin position="313"/>
        <end position="336"/>
    </location>
</feature>
<feature type="transmembrane region" description="Helical" evidence="8">
    <location>
        <begin position="470"/>
        <end position="489"/>
    </location>
</feature>
<evidence type="ECO:0000256" key="8">
    <source>
        <dbReference type="SAM" id="Phobius"/>
    </source>
</evidence>
<organism evidence="10 11">
    <name type="scientific">Cladophialophora carrionii</name>
    <dbReference type="NCBI Taxonomy" id="86049"/>
    <lineage>
        <taxon>Eukaryota</taxon>
        <taxon>Fungi</taxon>
        <taxon>Dikarya</taxon>
        <taxon>Ascomycota</taxon>
        <taxon>Pezizomycotina</taxon>
        <taxon>Eurotiomycetes</taxon>
        <taxon>Chaetothyriomycetidae</taxon>
        <taxon>Chaetothyriales</taxon>
        <taxon>Herpotrichiellaceae</taxon>
        <taxon>Cladophialophora</taxon>
    </lineage>
</organism>